<dbReference type="SUPFAM" id="SSF51126">
    <property type="entry name" value="Pectin lyase-like"/>
    <property type="match status" value="1"/>
</dbReference>
<reference evidence="4" key="1">
    <citation type="journal article" date="2019" name="Int. J. Syst. Evol. Microbiol.">
        <title>The Global Catalogue of Microorganisms (GCM) 10K type strain sequencing project: providing services to taxonomists for standard genome sequencing and annotation.</title>
        <authorList>
            <consortium name="The Broad Institute Genomics Platform"/>
            <consortium name="The Broad Institute Genome Sequencing Center for Infectious Disease"/>
            <person name="Wu L."/>
            <person name="Ma J."/>
        </authorList>
    </citation>
    <scope>NUCLEOTIDE SEQUENCE [LARGE SCALE GENOMIC DNA]</scope>
    <source>
        <strain evidence="4">JCM 17926</strain>
    </source>
</reference>
<protein>
    <submittedName>
        <fullName evidence="3">DUF4957 domain-containing protein</fullName>
    </submittedName>
</protein>
<comment type="caution">
    <text evidence="3">The sequence shown here is derived from an EMBL/GenBank/DDBJ whole genome shotgun (WGS) entry which is preliminary data.</text>
</comment>
<sequence length="530" mass="57608">MNYTYSTMKNVFFGLFAALLLLTACEKDEELVGPDRLFRPVQKGLMESQGNWIMASWQKDKEAIAYKVELSRDTFKTIALTLEVDTNQVLLEDLEWDQLYQIQVQALAQDPAKSSGMAFLGEMKTAKFPTILISPTANDVTDVAALVRWTNSGEAATALKVLRADDQSLVKEVELTAEDLEKQSKVVNGLAGATEYVIYAYSGETVRGWEKYTTKAAQEYPGSNIIDLRGIEDNPSILQETLQGDVPAGSVVILQRGLTYTISSTTLLKGALTIVSGLGFDPVAKIKFSGNFDFEAGSTIDSIRFSSLSMSGDFGGGYVMNVDKQATVGKVIFNACEIKSFRGVVRIKSSSPVLISDFTINNSVIDSINGYGVLNVDNTAARVENVKILNSTIYKAQQVLVSKSGSNSVLIQNVTFNEAPLSGNYLVNYNSNDVAGNIKIHNSLLGIGWAKIGETATAVRGVKAGAGTSVDVMGTYSTSDYTATSNELPNIISYSREHSYLFKDPANGDFTLMDRTFSGYNSAGDPRWRP</sequence>
<dbReference type="EMBL" id="BAABHC010000029">
    <property type="protein sequence ID" value="GAA4443089.1"/>
    <property type="molecule type" value="Genomic_DNA"/>
</dbReference>
<dbReference type="RefSeq" id="WP_345162351.1">
    <property type="nucleotide sequence ID" value="NZ_BAABHC010000029.1"/>
</dbReference>
<organism evidence="3 4">
    <name type="scientific">Pontibacter saemangeumensis</name>
    <dbReference type="NCBI Taxonomy" id="1084525"/>
    <lineage>
        <taxon>Bacteria</taxon>
        <taxon>Pseudomonadati</taxon>
        <taxon>Bacteroidota</taxon>
        <taxon>Cytophagia</taxon>
        <taxon>Cytophagales</taxon>
        <taxon>Hymenobacteraceae</taxon>
        <taxon>Pontibacter</taxon>
    </lineage>
</organism>
<feature type="domain" description="DUF4957" evidence="1">
    <location>
        <begin position="259"/>
        <end position="395"/>
    </location>
</feature>
<dbReference type="InterPro" id="IPR011050">
    <property type="entry name" value="Pectin_lyase_fold/virulence"/>
</dbReference>
<evidence type="ECO:0000313" key="4">
    <source>
        <dbReference type="Proteomes" id="UP001500552"/>
    </source>
</evidence>
<gene>
    <name evidence="3" type="ORF">GCM10023188_43580</name>
</gene>
<evidence type="ECO:0000313" key="3">
    <source>
        <dbReference type="EMBL" id="GAA4443089.1"/>
    </source>
</evidence>
<dbReference type="Pfam" id="PF16318">
    <property type="entry name" value="DUF4957"/>
    <property type="match status" value="1"/>
</dbReference>
<name>A0ABP8M4H9_9BACT</name>
<dbReference type="InterPro" id="IPR033427">
    <property type="entry name" value="DUF5123"/>
</dbReference>
<proteinExistence type="predicted"/>
<evidence type="ECO:0000259" key="2">
    <source>
        <dbReference type="Pfam" id="PF17161"/>
    </source>
</evidence>
<dbReference type="Pfam" id="PF17161">
    <property type="entry name" value="DUF5123"/>
    <property type="match status" value="1"/>
</dbReference>
<dbReference type="InterPro" id="IPR032530">
    <property type="entry name" value="DUF4957"/>
</dbReference>
<evidence type="ECO:0000259" key="1">
    <source>
        <dbReference type="Pfam" id="PF16318"/>
    </source>
</evidence>
<accession>A0ABP8M4H9</accession>
<feature type="domain" description="DUF5123" evidence="2">
    <location>
        <begin position="410"/>
        <end position="528"/>
    </location>
</feature>
<dbReference type="Proteomes" id="UP001500552">
    <property type="component" value="Unassembled WGS sequence"/>
</dbReference>
<keyword evidence="4" id="KW-1185">Reference proteome</keyword>